<evidence type="ECO:0000313" key="1">
    <source>
        <dbReference type="EMBL" id="ALJ90789.1"/>
    </source>
</evidence>
<gene>
    <name evidence="1" type="ORF">TO73_0941</name>
</gene>
<evidence type="ECO:0000313" key="2">
    <source>
        <dbReference type="Proteomes" id="UP000058660"/>
    </source>
</evidence>
<keyword evidence="1" id="KW-0808">Transferase</keyword>
<dbReference type="EMBL" id="CP010822">
    <property type="protein sequence ID" value="ALJ90789.1"/>
    <property type="molecule type" value="Genomic_DNA"/>
</dbReference>
<dbReference type="GO" id="GO:0016301">
    <property type="term" value="F:kinase activity"/>
    <property type="evidence" value="ECO:0007669"/>
    <property type="project" value="UniProtKB-KW"/>
</dbReference>
<reference evidence="2" key="1">
    <citation type="journal article" date="2015" name="PLoS ONE">
        <title>Complete Genome Sequence of Thermus aquaticus Y51MC23.</title>
        <authorList>
            <person name="Brumm P.J."/>
            <person name="Monsma S."/>
            <person name="Keough B."/>
            <person name="Jasinovica S."/>
            <person name="Ferguson E."/>
            <person name="Schoenfeld T."/>
            <person name="Lodes M."/>
            <person name="Mead D.A."/>
        </authorList>
    </citation>
    <scope>NUCLEOTIDE SEQUENCE [LARGE SCALE GENOMIC DNA]</scope>
    <source>
        <strain evidence="2">BAA-2747 / Y51MC23</strain>
    </source>
</reference>
<keyword evidence="1" id="KW-0670">Pyruvate</keyword>
<organism evidence="1 2">
    <name type="scientific">Thermus aquaticus (strain ATCC BAA-2747 / Y51MC23)</name>
    <dbReference type="NCBI Taxonomy" id="498848"/>
    <lineage>
        <taxon>Bacteria</taxon>
        <taxon>Thermotogati</taxon>
        <taxon>Deinococcota</taxon>
        <taxon>Deinococci</taxon>
        <taxon>Thermales</taxon>
        <taxon>Thermaceae</taxon>
        <taxon>Thermus</taxon>
    </lineage>
</organism>
<dbReference type="Proteomes" id="UP000058660">
    <property type="component" value="Chromosome"/>
</dbReference>
<keyword evidence="1" id="KW-0418">Kinase</keyword>
<keyword evidence="2" id="KW-1185">Reference proteome</keyword>
<accession>A0ABM5VKV7</accession>
<sequence length="43" mass="5005">MVNKGPHVLEAVALLDEVLTRMQAHRHKKTARLRALYSWRPNP</sequence>
<name>A0ABM5VKV7_THEA5</name>
<proteinExistence type="predicted"/>
<protein>
    <submittedName>
        <fullName evidence="1">Pyruvate kinase family protein</fullName>
    </submittedName>
</protein>